<feature type="transmembrane region" description="Helical" evidence="5">
    <location>
        <begin position="6"/>
        <end position="26"/>
    </location>
</feature>
<dbReference type="GO" id="GO:0016020">
    <property type="term" value="C:membrane"/>
    <property type="evidence" value="ECO:0007669"/>
    <property type="project" value="UniProtKB-SubCell"/>
</dbReference>
<evidence type="ECO:0000256" key="3">
    <source>
        <dbReference type="ARBA" id="ARBA00022989"/>
    </source>
</evidence>
<evidence type="ECO:0000256" key="2">
    <source>
        <dbReference type="ARBA" id="ARBA00022692"/>
    </source>
</evidence>
<evidence type="ECO:0000313" key="6">
    <source>
        <dbReference type="EMBL" id="SFI63147.1"/>
    </source>
</evidence>
<name>A0A1I3JSC7_9HYPH</name>
<feature type="transmembrane region" description="Helical" evidence="5">
    <location>
        <begin position="38"/>
        <end position="61"/>
    </location>
</feature>
<dbReference type="PANTHER" id="PTHR10361:SF24">
    <property type="entry name" value="P3 PROTEIN"/>
    <property type="match status" value="1"/>
</dbReference>
<feature type="transmembrane region" description="Helical" evidence="5">
    <location>
        <begin position="262"/>
        <end position="282"/>
    </location>
</feature>
<dbReference type="InterPro" id="IPR038770">
    <property type="entry name" value="Na+/solute_symporter_sf"/>
</dbReference>
<evidence type="ECO:0000256" key="4">
    <source>
        <dbReference type="ARBA" id="ARBA00023136"/>
    </source>
</evidence>
<dbReference type="InterPro" id="IPR004710">
    <property type="entry name" value="Bilac:Na_transpt"/>
</dbReference>
<evidence type="ECO:0000313" key="7">
    <source>
        <dbReference type="Proteomes" id="UP000242763"/>
    </source>
</evidence>
<feature type="transmembrane region" description="Helical" evidence="5">
    <location>
        <begin position="130"/>
        <end position="153"/>
    </location>
</feature>
<keyword evidence="4 5" id="KW-0472">Membrane</keyword>
<dbReference type="AlphaFoldDB" id="A0A1I3JSC7"/>
<gene>
    <name evidence="6" type="ORF">SAMN03080618_00978</name>
</gene>
<dbReference type="STRING" id="1121003.SAMN03080618_00978"/>
<dbReference type="InterPro" id="IPR002657">
    <property type="entry name" value="BilAc:Na_symport/Acr3"/>
</dbReference>
<dbReference type="Proteomes" id="UP000242763">
    <property type="component" value="Unassembled WGS sequence"/>
</dbReference>
<feature type="transmembrane region" description="Helical" evidence="5">
    <location>
        <begin position="98"/>
        <end position="124"/>
    </location>
</feature>
<keyword evidence="7" id="KW-1185">Reference proteome</keyword>
<organism evidence="6 7">
    <name type="scientific">Aquamicrobium aerolatum DSM 21857</name>
    <dbReference type="NCBI Taxonomy" id="1121003"/>
    <lineage>
        <taxon>Bacteria</taxon>
        <taxon>Pseudomonadati</taxon>
        <taxon>Pseudomonadota</taxon>
        <taxon>Alphaproteobacteria</taxon>
        <taxon>Hyphomicrobiales</taxon>
        <taxon>Phyllobacteriaceae</taxon>
        <taxon>Aerobium</taxon>
    </lineage>
</organism>
<dbReference type="EMBL" id="FORF01000004">
    <property type="protein sequence ID" value="SFI63147.1"/>
    <property type="molecule type" value="Genomic_DNA"/>
</dbReference>
<evidence type="ECO:0000256" key="5">
    <source>
        <dbReference type="SAM" id="Phobius"/>
    </source>
</evidence>
<feature type="transmembrane region" description="Helical" evidence="5">
    <location>
        <begin position="165"/>
        <end position="186"/>
    </location>
</feature>
<comment type="subcellular location">
    <subcellularLocation>
        <location evidence="1">Membrane</location>
        <topology evidence="1">Multi-pass membrane protein</topology>
    </subcellularLocation>
</comment>
<dbReference type="Pfam" id="PF01758">
    <property type="entry name" value="SBF"/>
    <property type="match status" value="1"/>
</dbReference>
<reference evidence="7" key="1">
    <citation type="submission" date="2016-10" db="EMBL/GenBank/DDBJ databases">
        <authorList>
            <person name="Varghese N."/>
            <person name="Submissions S."/>
        </authorList>
    </citation>
    <scope>NUCLEOTIDE SEQUENCE [LARGE SCALE GENOMIC DNA]</scope>
    <source>
        <strain evidence="7">DSM 21857</strain>
    </source>
</reference>
<proteinExistence type="predicted"/>
<accession>A0A1I3JSC7</accession>
<dbReference type="RefSeq" id="WP_091519293.1">
    <property type="nucleotide sequence ID" value="NZ_FORF01000004.1"/>
</dbReference>
<dbReference type="OrthoDB" id="9806785at2"/>
<dbReference type="PANTHER" id="PTHR10361">
    <property type="entry name" value="SODIUM-BILE ACID COTRANSPORTER"/>
    <property type="match status" value="1"/>
</dbReference>
<evidence type="ECO:0000256" key="1">
    <source>
        <dbReference type="ARBA" id="ARBA00004141"/>
    </source>
</evidence>
<protein>
    <submittedName>
        <fullName evidence="6">Bile acid:Na+ symporter, BASS family</fullName>
    </submittedName>
</protein>
<keyword evidence="2 5" id="KW-0812">Transmembrane</keyword>
<sequence>MDSLITIFLPLALAIIMFSLGLGLTLDDFRRVAARPKTFAIGAGAQLILIPAVAYILVLLFRLPPELAVGMMILALCPGGVTANLLTKLAGGEVALSISLTGIISLVAVFSVPVLTAFFASHFMGLDAPAINVTSLGVSMFLITLVPVAIGIAIRKMAEGFALKLDAIVSKLAVVLFVVVVVGALAANWRTFMDNLAVLAPALILLNIILLGAGIFFGRVFGLTLPEAKAISIETGVQNATLGITVGSLIVEQASALPPFSLPSAVYGITMYLVSIPFVFWLRGRRVEAMQ</sequence>
<keyword evidence="3 5" id="KW-1133">Transmembrane helix</keyword>
<dbReference type="Gene3D" id="1.20.1530.20">
    <property type="match status" value="1"/>
</dbReference>
<feature type="transmembrane region" description="Helical" evidence="5">
    <location>
        <begin position="198"/>
        <end position="218"/>
    </location>
</feature>